<comment type="caution">
    <text evidence="2">The sequence shown here is derived from an EMBL/GenBank/DDBJ whole genome shotgun (WGS) entry which is preliminary data.</text>
</comment>
<organism evidence="2 3">
    <name type="scientific">Bifidobacterium aerophilum</name>
    <dbReference type="NCBI Taxonomy" id="1798155"/>
    <lineage>
        <taxon>Bacteria</taxon>
        <taxon>Bacillati</taxon>
        <taxon>Actinomycetota</taxon>
        <taxon>Actinomycetes</taxon>
        <taxon>Bifidobacteriales</taxon>
        <taxon>Bifidobacteriaceae</taxon>
        <taxon>Bifidobacterium</taxon>
    </lineage>
</organism>
<feature type="compositionally biased region" description="Basic residues" evidence="1">
    <location>
        <begin position="36"/>
        <end position="45"/>
    </location>
</feature>
<evidence type="ECO:0000256" key="1">
    <source>
        <dbReference type="SAM" id="MobiDB-lite"/>
    </source>
</evidence>
<dbReference type="EMBL" id="WHZW01000007">
    <property type="protein sequence ID" value="NEG89164.1"/>
    <property type="molecule type" value="Genomic_DNA"/>
</dbReference>
<keyword evidence="3" id="KW-1185">Reference proteome</keyword>
<evidence type="ECO:0000313" key="3">
    <source>
        <dbReference type="Proteomes" id="UP000469194"/>
    </source>
</evidence>
<dbReference type="AlphaFoldDB" id="A0A6N9Z489"/>
<accession>A0A6N9Z489</accession>
<feature type="region of interest" description="Disordered" evidence="1">
    <location>
        <begin position="36"/>
        <end position="76"/>
    </location>
</feature>
<name>A0A6N9Z489_9BIFI</name>
<protein>
    <submittedName>
        <fullName evidence="2">Uncharacterized protein</fullName>
    </submittedName>
</protein>
<dbReference type="RefSeq" id="WP_163230168.1">
    <property type="nucleotide sequence ID" value="NZ_WHZW01000007.1"/>
</dbReference>
<dbReference type="Proteomes" id="UP000469194">
    <property type="component" value="Unassembled WGS sequence"/>
</dbReference>
<reference evidence="2 3" key="1">
    <citation type="submission" date="2019-10" db="EMBL/GenBank/DDBJ databases">
        <title>Bifidobacterium from non-human primates.</title>
        <authorList>
            <person name="Modesto M."/>
        </authorList>
    </citation>
    <scope>NUCLEOTIDE SEQUENCE [LARGE SCALE GENOMIC DNA]</scope>
    <source>
        <strain evidence="2 3">TRE17</strain>
    </source>
</reference>
<sequence length="146" mass="16225">MMPMRACAYCGKPLDANMSSRARYCSDSCRVLSCRKRRKAGRPVTRKPQTAKREPNPKPEPAPQLGSREFERMMDGSLEDDLRHVRDRLKTILDDPGTPATAIANIAVRYVQVCEKLHDMAGGDDDLFDPDDDMTEVNADAGASIV</sequence>
<proteinExistence type="predicted"/>
<evidence type="ECO:0000313" key="2">
    <source>
        <dbReference type="EMBL" id="NEG89164.1"/>
    </source>
</evidence>
<gene>
    <name evidence="2" type="ORF">GFD25_03930</name>
</gene>